<reference evidence="3" key="2">
    <citation type="submission" date="2020-05" db="UniProtKB">
        <authorList>
            <consortium name="EnsemblMetazoa"/>
        </authorList>
    </citation>
    <scope>IDENTIFICATION</scope>
    <source>
        <strain evidence="3">USDA</strain>
    </source>
</reference>
<keyword evidence="1" id="KW-0175">Coiled coil</keyword>
<feature type="compositionally biased region" description="Polar residues" evidence="2">
    <location>
        <begin position="64"/>
        <end position="76"/>
    </location>
</feature>
<dbReference type="Proteomes" id="UP000095300">
    <property type="component" value="Unassembled WGS sequence"/>
</dbReference>
<organism evidence="3 4">
    <name type="scientific">Stomoxys calcitrans</name>
    <name type="common">Stable fly</name>
    <name type="synonym">Conops calcitrans</name>
    <dbReference type="NCBI Taxonomy" id="35570"/>
    <lineage>
        <taxon>Eukaryota</taxon>
        <taxon>Metazoa</taxon>
        <taxon>Ecdysozoa</taxon>
        <taxon>Arthropoda</taxon>
        <taxon>Hexapoda</taxon>
        <taxon>Insecta</taxon>
        <taxon>Pterygota</taxon>
        <taxon>Neoptera</taxon>
        <taxon>Endopterygota</taxon>
        <taxon>Diptera</taxon>
        <taxon>Brachycera</taxon>
        <taxon>Muscomorpha</taxon>
        <taxon>Muscoidea</taxon>
        <taxon>Muscidae</taxon>
        <taxon>Stomoxys</taxon>
    </lineage>
</organism>
<protein>
    <submittedName>
        <fullName evidence="3">Uncharacterized protein</fullName>
    </submittedName>
</protein>
<dbReference type="STRING" id="35570.A0A1I8P8K6"/>
<feature type="coiled-coil region" evidence="1">
    <location>
        <begin position="530"/>
        <end position="561"/>
    </location>
</feature>
<evidence type="ECO:0000313" key="4">
    <source>
        <dbReference type="Proteomes" id="UP000095300"/>
    </source>
</evidence>
<evidence type="ECO:0000256" key="1">
    <source>
        <dbReference type="SAM" id="Coils"/>
    </source>
</evidence>
<evidence type="ECO:0000313" key="3">
    <source>
        <dbReference type="EnsemblMetazoa" id="SCAU005769-PC"/>
    </source>
</evidence>
<feature type="region of interest" description="Disordered" evidence="2">
    <location>
        <begin position="458"/>
        <end position="505"/>
    </location>
</feature>
<name>A0A1I8P8K6_STOCA</name>
<feature type="region of interest" description="Disordered" evidence="2">
    <location>
        <begin position="1"/>
        <end position="23"/>
    </location>
</feature>
<accession>A0A1I8P8K6</accession>
<keyword evidence="4" id="KW-1185">Reference proteome</keyword>
<feature type="region of interest" description="Disordered" evidence="2">
    <location>
        <begin position="144"/>
        <end position="173"/>
    </location>
</feature>
<feature type="region of interest" description="Disordered" evidence="2">
    <location>
        <begin position="53"/>
        <end position="77"/>
    </location>
</feature>
<dbReference type="OrthoDB" id="8193942at2759"/>
<dbReference type="EnsemblMetazoa" id="SCAU005769-RC">
    <property type="protein sequence ID" value="SCAU005769-PC"/>
    <property type="gene ID" value="SCAU005769"/>
</dbReference>
<dbReference type="EnsemblMetazoa" id="SCAU005769-RA">
    <property type="protein sequence ID" value="SCAU005769-PA"/>
    <property type="gene ID" value="SCAU005769"/>
</dbReference>
<evidence type="ECO:0000256" key="2">
    <source>
        <dbReference type="SAM" id="MobiDB-lite"/>
    </source>
</evidence>
<proteinExistence type="predicted"/>
<gene>
    <name evidence="3" type="primary">106091020</name>
</gene>
<dbReference type="VEuPathDB" id="VectorBase:SCAU005769"/>
<dbReference type="AlphaFoldDB" id="A0A1I8P8K6"/>
<reference evidence="4" key="1">
    <citation type="submission" date="2015-05" db="EMBL/GenBank/DDBJ databases">
        <authorList>
            <person name="Wilson R.K."/>
            <person name="Warren W.C."/>
            <person name="Olafson P."/>
        </authorList>
    </citation>
    <scope>NUCLEOTIDE SEQUENCE [LARGE SCALE GENOMIC DNA]</scope>
    <source>
        <strain evidence="4">USDA</strain>
    </source>
</reference>
<feature type="compositionally biased region" description="Polar residues" evidence="2">
    <location>
        <begin position="11"/>
        <end position="23"/>
    </location>
</feature>
<feature type="region of interest" description="Disordered" evidence="2">
    <location>
        <begin position="423"/>
        <end position="442"/>
    </location>
</feature>
<feature type="compositionally biased region" description="Low complexity" evidence="2">
    <location>
        <begin position="481"/>
        <end position="493"/>
    </location>
</feature>
<sequence>MSEFNGEQFYGFSSNTNPNSMTQTRNFDYRFQLVRSEFLDSASQKVAKAQTFLEKPLTKPGNASKRTPTPGNQSERCSFKRDVDVETHIAGPKTHRSQTKHSVRQIPAEEIENLIAKVKALQRNSQMAPKYNHYQNLQSLIRDQDEKNDGGPTSQLVSPNEGRPQGILRKPSQDETYIQPEILNQTYNIPPKSPIPQSPSQNDRTFQKLDFIEASVCKAQTPLIMENVRMEPKTQAKWVEVWEPQKGCRLEREMPRCLSHKSYCTYDKPALSLDPQLSARLMAEVIADNNPMTGSSMNVNPSEDIQSLDNYIVEEDSDLEFEMIDRNNYMKYIEPKPLPEDIINMSVDADGSLAEFIAIESGTKDLDVTYLKNASFIHFTEETQDDIPELKVYLDSKEKQQTKIEEFLQNNLEHFESCEILNSNDPYKRPSKSFSQNKRTRQTLRKQHLQQTFERLAAGGGGGAISSRSCSKNFPAESITSSRNRALRSLSSPRPQPTETGSISEQLPIKKLRKSETQLSLKNLKISKSIENLKLEKSNIYKKMTNTQEKIMEAIDKLRNNLLQLNAPKDSFDKTKRQRNAFEFAVRFSRNFLYPLKGMLDDLKSTPVEQFNSLHSNEACLRVCQLYGLILQSVNTYQKQLRYFFLNHVPEKLPILIEKICEANTECLEKQIFSSQDVVVDGLQQKCSQFLDFLQDFDEERSKMAKEASQHKLTLEKASHNYDLKMCFQDLSMYEPTLVPRAAKNRKRPKLKSKRSIATIPIDEVKDSINEMPKDENITTHIQNVPLESKNSTTQVNLPLGNGDGPGLSKSVIEALQNVTKEQVQQILQPILASMGKALENQPGINLESLTEVLTNITFAHNG</sequence>